<comment type="caution">
    <text evidence="1">The sequence shown here is derived from an EMBL/GenBank/DDBJ whole genome shotgun (WGS) entry which is preliminary data.</text>
</comment>
<dbReference type="EMBL" id="BTRK01000005">
    <property type="protein sequence ID" value="GMR52180.1"/>
    <property type="molecule type" value="Genomic_DNA"/>
</dbReference>
<organism evidence="1 2">
    <name type="scientific">Pristionchus mayeri</name>
    <dbReference type="NCBI Taxonomy" id="1317129"/>
    <lineage>
        <taxon>Eukaryota</taxon>
        <taxon>Metazoa</taxon>
        <taxon>Ecdysozoa</taxon>
        <taxon>Nematoda</taxon>
        <taxon>Chromadorea</taxon>
        <taxon>Rhabditida</taxon>
        <taxon>Rhabditina</taxon>
        <taxon>Diplogasteromorpha</taxon>
        <taxon>Diplogasteroidea</taxon>
        <taxon>Neodiplogasteridae</taxon>
        <taxon>Pristionchus</taxon>
    </lineage>
</organism>
<feature type="non-terminal residue" evidence="1">
    <location>
        <position position="1"/>
    </location>
</feature>
<protein>
    <submittedName>
        <fullName evidence="1">Uncharacterized protein</fullName>
    </submittedName>
</protein>
<dbReference type="Proteomes" id="UP001328107">
    <property type="component" value="Unassembled WGS sequence"/>
</dbReference>
<reference evidence="2" key="1">
    <citation type="submission" date="2022-10" db="EMBL/GenBank/DDBJ databases">
        <title>Genome assembly of Pristionchus species.</title>
        <authorList>
            <person name="Yoshida K."/>
            <person name="Sommer R.J."/>
        </authorList>
    </citation>
    <scope>NUCLEOTIDE SEQUENCE [LARGE SCALE GENOMIC DNA]</scope>
    <source>
        <strain evidence="2">RS5460</strain>
    </source>
</reference>
<keyword evidence="2" id="KW-1185">Reference proteome</keyword>
<dbReference type="AlphaFoldDB" id="A0AAN5CXN8"/>
<evidence type="ECO:0000313" key="1">
    <source>
        <dbReference type="EMBL" id="GMR52180.1"/>
    </source>
</evidence>
<gene>
    <name evidence="1" type="ORF">PMAYCL1PPCAC_22375</name>
</gene>
<accession>A0AAN5CXN8</accession>
<name>A0AAN5CXN8_9BILA</name>
<proteinExistence type="predicted"/>
<evidence type="ECO:0000313" key="2">
    <source>
        <dbReference type="Proteomes" id="UP001328107"/>
    </source>
</evidence>
<sequence length="173" mass="19596">KLEVTLKGLEDPIQDQLSSLLSSCIKSASINDWTFTKASDFPLCTHILRNSTFLRLGIRAKRLEDDIAGHIHSLTSKAQTISIACYEKQLSDQAAFITNLASSLIFVDLRDRSCTTSSFFGLPHSFWNTFLNENHANSSFESIETGNMTEWIMEAPFVLPDTPIEWLEWHKKI</sequence>